<dbReference type="KEGG" id="vg:63209515"/>
<dbReference type="GeneID" id="63209515"/>
<dbReference type="Proteomes" id="UP000231431">
    <property type="component" value="Segment"/>
</dbReference>
<sequence length="53" mass="6069">MISRWRPRLVKATLGQFFTAMSQSSNTQSDEKLFVITLGPFLFVGPGERKAWH</sequence>
<reference evidence="1 2" key="1">
    <citation type="submission" date="2017-06" db="EMBL/GenBank/DDBJ databases">
        <authorList>
            <person name="Herren C.D."/>
            <person name="Smith-Caldas M."/>
            <person name="Curl A.K."/>
            <person name="Carbajal J.A."/>
            <person name="Thornton M."/>
            <person name="Klein S."/>
            <person name="Atkinson C.A."/>
            <person name="Brown D."/>
            <person name="Clarkston C."/>
            <person name="Cox V.G."/>
            <person name="Helms T.L."/>
            <person name="Johnson B.M."/>
            <person name="Mosqueda S.M."/>
            <person name="Nichols J.M."/>
            <person name="Rafter T.E."/>
            <person name="Smith J.L."/>
            <person name="Snow J.A."/>
            <person name="Trosper K.M."/>
            <person name="Waner K.N."/>
            <person name="Zych M.G."/>
            <person name="Anderson M.S."/>
            <person name="Chang A.W."/>
            <person name="Martinez A.C."/>
            <person name="Vars S.J."/>
            <person name="Wagner K.E."/>
            <person name="Wiebe P.L."/>
            <person name="Williams T."/>
            <person name="Yanez C.P."/>
            <person name="Stoner T.H."/>
            <person name="Garlena R.A."/>
            <person name="Russell D.A."/>
            <person name="Pope W.H."/>
            <person name="Jacobs-Sera D."/>
            <person name="Hatfull G.F."/>
        </authorList>
    </citation>
    <scope>NUCLEOTIDE SEQUENCE [LARGE SCALE GENOMIC DNA]</scope>
</reference>
<dbReference type="RefSeq" id="YP_010012955.1">
    <property type="nucleotide sequence ID" value="NC_053507.1"/>
</dbReference>
<accession>A0A291IA12</accession>
<proteinExistence type="predicted"/>
<evidence type="ECO:0000313" key="1">
    <source>
        <dbReference type="EMBL" id="ATG86528.1"/>
    </source>
</evidence>
<evidence type="ECO:0000313" key="2">
    <source>
        <dbReference type="Proteomes" id="UP000231431"/>
    </source>
</evidence>
<protein>
    <submittedName>
        <fullName evidence="1">Uncharacterized protein</fullName>
    </submittedName>
</protein>
<keyword evidence="2" id="KW-1185">Reference proteome</keyword>
<gene>
    <name evidence="1" type="primary">127</name>
    <name evidence="1" type="ORF">SEA_FINEMLUCIS_127</name>
</gene>
<dbReference type="EMBL" id="MF185728">
    <property type="protein sequence ID" value="ATG86528.1"/>
    <property type="molecule type" value="Genomic_DNA"/>
</dbReference>
<name>A0A291IA12_9CAUD</name>
<organism evidence="1 2">
    <name type="scientific">Mycobacterium phage Finemlucis</name>
    <dbReference type="NCBI Taxonomy" id="2015844"/>
    <lineage>
        <taxon>Viruses</taxon>
        <taxon>Duplodnaviria</taxon>
        <taxon>Heunggongvirae</taxon>
        <taxon>Uroviricota</taxon>
        <taxon>Caudoviricetes</taxon>
        <taxon>Vilmaviridae</taxon>
        <taxon>Lclasvirinae</taxon>
        <taxon>Faithunavirus</taxon>
        <taxon>Faithunavirus finemlucis</taxon>
    </lineage>
</organism>